<dbReference type="Gene3D" id="3.40.50.300">
    <property type="entry name" value="P-loop containing nucleotide triphosphate hydrolases"/>
    <property type="match status" value="3"/>
</dbReference>
<dbReference type="PANTHER" id="PTHR11070">
    <property type="entry name" value="UVRD / RECB / PCRA DNA HELICASE FAMILY MEMBER"/>
    <property type="match status" value="1"/>
</dbReference>
<dbReference type="GO" id="GO:0000725">
    <property type="term" value="P:recombinational repair"/>
    <property type="evidence" value="ECO:0007669"/>
    <property type="project" value="TreeGrafter"/>
</dbReference>
<reference evidence="14" key="1">
    <citation type="submission" date="2015-09" db="EMBL/GenBank/DDBJ databases">
        <title>Whole genome sequence of Pseudomonas fluorescens FW300-N2E3.</title>
        <authorList>
            <person name="Ray J."/>
            <person name="Melnyk R."/>
            <person name="Deutschbauer A."/>
        </authorList>
    </citation>
    <scope>NUCLEOTIDE SEQUENCE [LARGE SCALE GENOMIC DNA]</scope>
    <source>
        <strain evidence="14">FW300-N2E3</strain>
    </source>
</reference>
<sequence length="882" mass="98949">MEAPKPESQLDERDELSFPFPQSFLHRLIGKAFDAVGLQQASAWRAGRAAGHDVGFQKGVGVGHASGLLAGNKTGHSRGYDEGHASGHEAGRTTGYEEGHAAGFEVGHKKGFEEGKLIIEVQPGPVPAIGAPGIREDVLFKDWRFPITDELEAQIRSDLAERLPNQPPSVDQWKMILSRTPTTSVVAGAGSGKSTTMVLRLLVLRHYLGIDFKNLTVVTFTVESKMDFAKKVREVFKLWGYDISHDDSLQIVRTFHSRILSFARCLPGMSNVQPFEFLEKDGSTKEKGSMFQVKMGEPQLALMNDCYMRLYDKNPEFKALIGKLYRHSLAMEKMNADSPDALKAQRQARDLAKVDEDICDTLEKLWSAAGKWPVEGIELSRKVVQLLGQDFHVNGFVPELDAFVILGVDKSEPSDLKAKEGRFPYLTADVKNKRILFQAHCSRPVIYLKSYVESDQPIEAIRSLVNTCPKFTYKLEGDIAPQYITEAFFSAASYMENLGLDVFEAIRAMRLSKADVDRDFFHALAIYWNDFTRMLFNMTPPVMTFNTMFAIFSERKPHNLRALTPGVLRPMTTLLVDEFQDVGANTISWIRATFAEIERRNLSVPTHGRPAYASLMAVGDDWQSIYGWRGSSPHYLIDFDKVFESPEPNQVLMQENHRSHQMVIDAAEEIVKRTPGGVPGKRGIAKNEAVAGHQVPVQVRDMDWKQIAVDVERHYDAGDSILVLTRSNSVKEDAREELEELLDRARFEKRSSQIKFLTYHSAKGLQAKAVFLLGDCDLKTSSPSKNDLYAQAGLNRPGDPCGYDTSQSEEALRTAYVAITRAITYCYWYLDKDETRPAIEKASRHIKAAQPYWNVVNAATPSTANVTNVKKTPAKQSNRRIH</sequence>
<feature type="compositionally biased region" description="Basic and acidic residues" evidence="11">
    <location>
        <begin position="78"/>
        <end position="92"/>
    </location>
</feature>
<dbReference type="GO" id="GO:0005524">
    <property type="term" value="F:ATP binding"/>
    <property type="evidence" value="ECO:0007669"/>
    <property type="project" value="UniProtKB-UniRule"/>
</dbReference>
<evidence type="ECO:0000256" key="8">
    <source>
        <dbReference type="ARBA" id="ARBA00048988"/>
    </source>
</evidence>
<dbReference type="EC" id="5.6.2.4" evidence="7"/>
<evidence type="ECO:0000256" key="5">
    <source>
        <dbReference type="ARBA" id="ARBA00023235"/>
    </source>
</evidence>
<comment type="catalytic activity">
    <reaction evidence="8">
        <text>ATP + H2O = ADP + phosphate + H(+)</text>
        <dbReference type="Rhea" id="RHEA:13065"/>
        <dbReference type="ChEBI" id="CHEBI:15377"/>
        <dbReference type="ChEBI" id="CHEBI:15378"/>
        <dbReference type="ChEBI" id="CHEBI:30616"/>
        <dbReference type="ChEBI" id="CHEBI:43474"/>
        <dbReference type="ChEBI" id="CHEBI:456216"/>
        <dbReference type="EC" id="5.6.2.4"/>
    </reaction>
</comment>
<evidence type="ECO:0000256" key="10">
    <source>
        <dbReference type="SAM" id="Coils"/>
    </source>
</evidence>
<name>A0A0N7H0U1_PSEFL</name>
<evidence type="ECO:0000256" key="1">
    <source>
        <dbReference type="ARBA" id="ARBA00022741"/>
    </source>
</evidence>
<organism evidence="13 14">
    <name type="scientific">Pseudomonas fluorescens</name>
    <dbReference type="NCBI Taxonomy" id="294"/>
    <lineage>
        <taxon>Bacteria</taxon>
        <taxon>Pseudomonadati</taxon>
        <taxon>Pseudomonadota</taxon>
        <taxon>Gammaproteobacteria</taxon>
        <taxon>Pseudomonadales</taxon>
        <taxon>Pseudomonadaceae</taxon>
        <taxon>Pseudomonas</taxon>
    </lineage>
</organism>
<evidence type="ECO:0000256" key="9">
    <source>
        <dbReference type="PROSITE-ProRule" id="PRU00560"/>
    </source>
</evidence>
<evidence type="ECO:0000256" key="6">
    <source>
        <dbReference type="ARBA" id="ARBA00034617"/>
    </source>
</evidence>
<dbReference type="GO" id="GO:0003677">
    <property type="term" value="F:DNA binding"/>
    <property type="evidence" value="ECO:0007669"/>
    <property type="project" value="InterPro"/>
</dbReference>
<dbReference type="Pfam" id="PF13361">
    <property type="entry name" value="UvrD_C"/>
    <property type="match status" value="1"/>
</dbReference>
<dbReference type="InterPro" id="IPR014017">
    <property type="entry name" value="DNA_helicase_UvrD-like_C"/>
</dbReference>
<evidence type="ECO:0000313" key="13">
    <source>
        <dbReference type="EMBL" id="ALI04084.1"/>
    </source>
</evidence>
<comment type="catalytic activity">
    <reaction evidence="6">
        <text>Couples ATP hydrolysis with the unwinding of duplex DNA by translocating in the 3'-5' direction.</text>
        <dbReference type="EC" id="5.6.2.4"/>
    </reaction>
</comment>
<dbReference type="GO" id="GO:0016887">
    <property type="term" value="F:ATP hydrolysis activity"/>
    <property type="evidence" value="ECO:0007669"/>
    <property type="project" value="RHEA"/>
</dbReference>
<gene>
    <name evidence="13" type="ORF">AO353_24575</name>
</gene>
<dbReference type="InterPro" id="IPR014016">
    <property type="entry name" value="UvrD-like_ATP-bd"/>
</dbReference>
<keyword evidence="5" id="KW-0413">Isomerase</keyword>
<keyword evidence="2 9" id="KW-0378">Hydrolase</keyword>
<dbReference type="Proteomes" id="UP000066487">
    <property type="component" value="Chromosome"/>
</dbReference>
<dbReference type="PANTHER" id="PTHR11070:SF63">
    <property type="entry name" value="DNA HELICASE IV"/>
    <property type="match status" value="1"/>
</dbReference>
<feature type="coiled-coil region" evidence="10">
    <location>
        <begin position="724"/>
        <end position="755"/>
    </location>
</feature>
<accession>A0A0N7H0U1</accession>
<dbReference type="InterPro" id="IPR027417">
    <property type="entry name" value="P-loop_NTPase"/>
</dbReference>
<evidence type="ECO:0000259" key="12">
    <source>
        <dbReference type="PROSITE" id="PS51198"/>
    </source>
</evidence>
<keyword evidence="3 9" id="KW-0347">Helicase</keyword>
<protein>
    <recommendedName>
        <fullName evidence="7">DNA 3'-5' helicase</fullName>
        <ecNumber evidence="7">5.6.2.4</ecNumber>
    </recommendedName>
</protein>
<dbReference type="SUPFAM" id="SSF52540">
    <property type="entry name" value="P-loop containing nucleoside triphosphate hydrolases"/>
    <property type="match status" value="1"/>
</dbReference>
<dbReference type="Pfam" id="PF00580">
    <property type="entry name" value="UvrD-helicase"/>
    <property type="match status" value="2"/>
</dbReference>
<proteinExistence type="predicted"/>
<dbReference type="PROSITE" id="PS51198">
    <property type="entry name" value="UVRD_HELICASE_ATP_BIND"/>
    <property type="match status" value="1"/>
</dbReference>
<evidence type="ECO:0000313" key="14">
    <source>
        <dbReference type="Proteomes" id="UP000066487"/>
    </source>
</evidence>
<evidence type="ECO:0000256" key="2">
    <source>
        <dbReference type="ARBA" id="ARBA00022801"/>
    </source>
</evidence>
<evidence type="ECO:0000256" key="7">
    <source>
        <dbReference type="ARBA" id="ARBA00034808"/>
    </source>
</evidence>
<dbReference type="GO" id="GO:0005829">
    <property type="term" value="C:cytosol"/>
    <property type="evidence" value="ECO:0007669"/>
    <property type="project" value="TreeGrafter"/>
</dbReference>
<feature type="binding site" evidence="9">
    <location>
        <begin position="187"/>
        <end position="194"/>
    </location>
    <ligand>
        <name>ATP</name>
        <dbReference type="ChEBI" id="CHEBI:30616"/>
    </ligand>
</feature>
<dbReference type="RefSeq" id="WP_054597290.1">
    <property type="nucleotide sequence ID" value="NZ_CP012830.1"/>
</dbReference>
<dbReference type="AlphaFoldDB" id="A0A0N7H0U1"/>
<dbReference type="InterPro" id="IPR000212">
    <property type="entry name" value="DNA_helicase_UvrD/REP"/>
</dbReference>
<keyword evidence="1 9" id="KW-0547">Nucleotide-binding</keyword>
<keyword evidence="10" id="KW-0175">Coiled coil</keyword>
<reference evidence="13 14" key="2">
    <citation type="journal article" date="2018" name="Nature">
        <title>Mutant phenotypes for thousands of bacterial genes of unknown function.</title>
        <authorList>
            <person name="Price M.N."/>
            <person name="Wetmore K.M."/>
            <person name="Waters R.J."/>
            <person name="Callaghan M."/>
            <person name="Ray J."/>
            <person name="Liu H."/>
            <person name="Kuehl J.V."/>
            <person name="Melnyk R.A."/>
            <person name="Lamson J.S."/>
            <person name="Suh Y."/>
            <person name="Carlson H.K."/>
            <person name="Esquivel Z."/>
            <person name="Sadeeshkumar H."/>
            <person name="Chakraborty R."/>
            <person name="Zane G.M."/>
            <person name="Rubin B.E."/>
            <person name="Wall J.D."/>
            <person name="Visel A."/>
            <person name="Bristow J."/>
            <person name="Blow M.J."/>
            <person name="Arkin A.P."/>
            <person name="Deutschbauer A.M."/>
        </authorList>
    </citation>
    <scope>NUCLEOTIDE SEQUENCE [LARGE SCALE GENOMIC DNA]</scope>
    <source>
        <strain evidence="13 14">FW300-N2E3</strain>
    </source>
</reference>
<feature type="domain" description="UvrD-like helicase ATP-binding" evidence="12">
    <location>
        <begin position="166"/>
        <end position="660"/>
    </location>
</feature>
<evidence type="ECO:0000256" key="11">
    <source>
        <dbReference type="SAM" id="MobiDB-lite"/>
    </source>
</evidence>
<keyword evidence="4 9" id="KW-0067">ATP-binding</keyword>
<evidence type="ECO:0000256" key="3">
    <source>
        <dbReference type="ARBA" id="ARBA00022806"/>
    </source>
</evidence>
<dbReference type="EMBL" id="CP012830">
    <property type="protein sequence ID" value="ALI04084.1"/>
    <property type="molecule type" value="Genomic_DNA"/>
</dbReference>
<feature type="region of interest" description="Disordered" evidence="11">
    <location>
        <begin position="73"/>
        <end position="92"/>
    </location>
</feature>
<dbReference type="GO" id="GO:0043138">
    <property type="term" value="F:3'-5' DNA helicase activity"/>
    <property type="evidence" value="ECO:0007669"/>
    <property type="project" value="UniProtKB-EC"/>
</dbReference>
<evidence type="ECO:0000256" key="4">
    <source>
        <dbReference type="ARBA" id="ARBA00022840"/>
    </source>
</evidence>